<dbReference type="SUPFAM" id="SSF52518">
    <property type="entry name" value="Thiamin diphosphate-binding fold (THDP-binding)"/>
    <property type="match status" value="2"/>
</dbReference>
<sequence length="1170" mass="125677">MTIKATTIGKIGMTKTAVQLDDKYTQEDGRLYLTSMQALVRLPIVQHRRDRAAGLNTAGFITGYRGSPIGTYDAALWAAGKLLTEHNIEFLPGVNEELAATSIRGAQQMEWFAGPKYDGVFGIWYGKGLGVDRATEALKMANFEGAAKHGGVLVVAGDDHAGKSSATCHQSEQALESAVIPILYPSNTQEILEFGLYGWAMSRYCGAWIALKATNDTLEVTASIHAENGRANIILPGDADFKMPAGGLNLRRNDFPAPQEDRAINVRPAAAQAFARVNGLDRIIIDGPRRELGIVTTGKPYLDVRQALSDLGIDDARAAQLGIRLYKLGLTWPLDPVGATAFARGHRQIFVIEEKRAFIETQLSRILFNMDAGRPSLVGKQDEAGRTLLPAAGDLNAAIIREALFNRLQALGLADAALEERMARIKAGYEKGINAVGSNVIRTAYFCSGCPHNTSTRIPEGSVAFQGVGCHALAAYFMPDRPHAWTGQMGSEGAIWLGLSPFVDGVKHVFQNLGDGTYFHSGILAIRAAVAAKRNITYKLLYNDAIAMTGGQPLEGELSVLQLAQQLFWEGVKPVIVVTDEPHKYPAVTWPDGTSIHHRDELDKIQRELREKPGVTAIIYDQTCASEKRRRRKRGKFPDPNKRVLINEDVCEGCGDCSVQSNCMSVQPLDTEFGRKRVIDQSSCNKDFSCLKGFCPSFVTVEGGTLRKAEASADGDVLTAALARIPLPAAAAMGANYDVLVTGIGGTGVLTVSAVLGMAAHIEGKGATIMDMTGMAQKGGAVLSHLRIGASPETIFAPRMGPGMASLILGCDLVVTSGKEVLQTARAGETRALVNSHVVPTAQFQANAKMDFGSGRLVKSIDDVVGAGLTHFVDATTLATGILGDSIATNMFMVGFAAQLGLLPLSIGSIEEAIRLNGISVSSNLRTFAWGRVAAAEPATAEAVASRVAAATRHDISQSLDEVIAKRLELLTSYQNAAWADAYSAVVEQVRKAESAISTDTVLTEAVARNLAKLMTYKDEYEVARLHASSAQAARLAASFDGDFKLKFHLAPPLLARKDPSSGLLRKMEFGPWVLPFFKLLQKGKILRATAFDIFGYTAERRTERRLIADYKAMILDLITRLTPANLAVAAELAGLPDEIRGFGHIKDANIAKAEARKAGLLNRASAAPK</sequence>
<protein>
    <submittedName>
        <fullName evidence="3">Indolepyruvate ferredoxin oxidoreductase</fullName>
    </submittedName>
</protein>
<dbReference type="Gene3D" id="3.40.50.970">
    <property type="match status" value="1"/>
</dbReference>
<dbReference type="InterPro" id="IPR051457">
    <property type="entry name" value="2-oxoacid:Fd_oxidoreductase"/>
</dbReference>
<reference evidence="4" key="1">
    <citation type="journal article" date="2019" name="Int. J. Syst. Evol. Microbiol.">
        <title>The Global Catalogue of Microorganisms (GCM) 10K type strain sequencing project: providing services to taxonomists for standard genome sequencing and annotation.</title>
        <authorList>
            <consortium name="The Broad Institute Genomics Platform"/>
            <consortium name="The Broad Institute Genome Sequencing Center for Infectious Disease"/>
            <person name="Wu L."/>
            <person name="Ma J."/>
        </authorList>
    </citation>
    <scope>NUCLEOTIDE SEQUENCE [LARGE SCALE GENOMIC DNA]</scope>
    <source>
        <strain evidence="4">NBRC 112502</strain>
    </source>
</reference>
<proteinExistence type="predicted"/>
<dbReference type="Pfam" id="PF20169">
    <property type="entry name" value="DUF6537"/>
    <property type="match status" value="1"/>
</dbReference>
<dbReference type="Gene3D" id="3.40.920.10">
    <property type="entry name" value="Pyruvate-ferredoxin oxidoreductase, PFOR, domain III"/>
    <property type="match status" value="1"/>
</dbReference>
<name>A0ABQ6A7A8_9PROT</name>
<dbReference type="InterPro" id="IPR019752">
    <property type="entry name" value="Pyrv/ketoisovalerate_OxRed_cat"/>
</dbReference>
<dbReference type="InterPro" id="IPR029061">
    <property type="entry name" value="THDP-binding"/>
</dbReference>
<dbReference type="InterPro" id="IPR017896">
    <property type="entry name" value="4Fe4S_Fe-S-bd"/>
</dbReference>
<keyword evidence="1" id="KW-0560">Oxidoreductase</keyword>
<dbReference type="SUPFAM" id="SSF53323">
    <property type="entry name" value="Pyruvate-ferredoxin oxidoreductase, PFOR, domain III"/>
    <property type="match status" value="1"/>
</dbReference>
<dbReference type="NCBIfam" id="NF009589">
    <property type="entry name" value="PRK13030.1"/>
    <property type="match status" value="1"/>
</dbReference>
<dbReference type="Proteomes" id="UP001156641">
    <property type="component" value="Unassembled WGS sequence"/>
</dbReference>
<dbReference type="CDD" id="cd07034">
    <property type="entry name" value="TPP_PYR_PFOR_IOR-alpha_like"/>
    <property type="match status" value="1"/>
</dbReference>
<dbReference type="InterPro" id="IPR046667">
    <property type="entry name" value="DUF6537"/>
</dbReference>
<gene>
    <name evidence="3" type="ORF">GCM10010909_14160</name>
</gene>
<evidence type="ECO:0000259" key="2">
    <source>
        <dbReference type="PROSITE" id="PS51379"/>
    </source>
</evidence>
<dbReference type="PROSITE" id="PS51379">
    <property type="entry name" value="4FE4S_FER_2"/>
    <property type="match status" value="1"/>
</dbReference>
<accession>A0ABQ6A7A8</accession>
<keyword evidence="4" id="KW-1185">Reference proteome</keyword>
<dbReference type="PANTHER" id="PTHR48084">
    <property type="entry name" value="2-OXOGLUTARATE OXIDOREDUCTASE SUBUNIT KORB-RELATED"/>
    <property type="match status" value="1"/>
</dbReference>
<dbReference type="NCBIfam" id="NF009588">
    <property type="entry name" value="PRK13029.1"/>
    <property type="match status" value="1"/>
</dbReference>
<dbReference type="InterPro" id="IPR002869">
    <property type="entry name" value="Pyrv_flavodox_OxRed_cen"/>
</dbReference>
<evidence type="ECO:0000256" key="1">
    <source>
        <dbReference type="ARBA" id="ARBA00023002"/>
    </source>
</evidence>
<evidence type="ECO:0000313" key="4">
    <source>
        <dbReference type="Proteomes" id="UP001156641"/>
    </source>
</evidence>
<evidence type="ECO:0000313" key="3">
    <source>
        <dbReference type="EMBL" id="GLR66736.1"/>
    </source>
</evidence>
<dbReference type="PANTHER" id="PTHR48084:SF3">
    <property type="entry name" value="SUBUNIT OF PYRUVATE:FLAVODOXIN OXIDOREDUCTASE"/>
    <property type="match status" value="1"/>
</dbReference>
<dbReference type="Pfam" id="PF01558">
    <property type="entry name" value="POR"/>
    <property type="match status" value="1"/>
</dbReference>
<dbReference type="EMBL" id="BSOS01000033">
    <property type="protein sequence ID" value="GLR66736.1"/>
    <property type="molecule type" value="Genomic_DNA"/>
</dbReference>
<feature type="domain" description="4Fe-4S ferredoxin-type" evidence="2">
    <location>
        <begin position="642"/>
        <end position="674"/>
    </location>
</feature>
<organism evidence="3 4">
    <name type="scientific">Acidocella aquatica</name>
    <dbReference type="NCBI Taxonomy" id="1922313"/>
    <lineage>
        <taxon>Bacteria</taxon>
        <taxon>Pseudomonadati</taxon>
        <taxon>Pseudomonadota</taxon>
        <taxon>Alphaproteobacteria</taxon>
        <taxon>Acetobacterales</taxon>
        <taxon>Acidocellaceae</taxon>
        <taxon>Acidocella</taxon>
    </lineage>
</organism>
<dbReference type="InterPro" id="IPR002880">
    <property type="entry name" value="Pyrv_Fd/Flavodoxin_OxRdtase_N"/>
</dbReference>
<comment type="caution">
    <text evidence="3">The sequence shown here is derived from an EMBL/GenBank/DDBJ whole genome shotgun (WGS) entry which is preliminary data.</text>
</comment>